<accession>A0ABV7C425</accession>
<organism evidence="6 7">
    <name type="scientific">Falsiroseomonas tokyonensis</name>
    <dbReference type="NCBI Taxonomy" id="430521"/>
    <lineage>
        <taxon>Bacteria</taxon>
        <taxon>Pseudomonadati</taxon>
        <taxon>Pseudomonadota</taxon>
        <taxon>Alphaproteobacteria</taxon>
        <taxon>Acetobacterales</taxon>
        <taxon>Roseomonadaceae</taxon>
        <taxon>Falsiroseomonas</taxon>
    </lineage>
</organism>
<evidence type="ECO:0000313" key="7">
    <source>
        <dbReference type="Proteomes" id="UP001595420"/>
    </source>
</evidence>
<name>A0ABV7C425_9PROT</name>
<dbReference type="InterPro" id="IPR005119">
    <property type="entry name" value="LysR_subst-bd"/>
</dbReference>
<evidence type="ECO:0000259" key="5">
    <source>
        <dbReference type="PROSITE" id="PS50931"/>
    </source>
</evidence>
<evidence type="ECO:0000256" key="3">
    <source>
        <dbReference type="ARBA" id="ARBA00023125"/>
    </source>
</evidence>
<dbReference type="RefSeq" id="WP_216839927.1">
    <property type="nucleotide sequence ID" value="NZ_JAFNJS010000011.1"/>
</dbReference>
<protein>
    <submittedName>
        <fullName evidence="6">LysR substrate-binding domain-containing protein</fullName>
    </submittedName>
</protein>
<keyword evidence="4" id="KW-0804">Transcription</keyword>
<evidence type="ECO:0000313" key="6">
    <source>
        <dbReference type="EMBL" id="MFC3003478.1"/>
    </source>
</evidence>
<keyword evidence="2" id="KW-0805">Transcription regulation</keyword>
<comment type="similarity">
    <text evidence="1">Belongs to the LysR transcriptional regulatory family.</text>
</comment>
<proteinExistence type="inferred from homology"/>
<dbReference type="InterPro" id="IPR000847">
    <property type="entry name" value="LysR_HTH_N"/>
</dbReference>
<sequence length="310" mass="33467">MRLIHNSGLDLNLLKVFDAVMETRSASRAAARLGIGQSAVSHGLARLRAATGDALFVRSASGLEPTARAQRLAEPVREALLLATRALQPAAEASFDPAARRTEFRIGAGDYAASVLLRGLVTEIAEAGWDIGLAVQPVNRRSAPEAVDAGEIDLALGMLAPPRRWQERRMLYEEGHACLYDGARLGLPAPLPLADFARLPHILPSLHGEFASFVDSALEAQGLARRSILATAHFLAIPLLLKSVPAVATLPLRLSRLCANAAALTTSPLPFEAPRFEVSMLWHKRDTSVPALRWLRERLAAHNAQDQLFA</sequence>
<evidence type="ECO:0000256" key="2">
    <source>
        <dbReference type="ARBA" id="ARBA00023015"/>
    </source>
</evidence>
<feature type="domain" description="HTH lysR-type" evidence="5">
    <location>
        <begin position="9"/>
        <end position="66"/>
    </location>
</feature>
<keyword evidence="3" id="KW-0238">DNA-binding</keyword>
<dbReference type="Pfam" id="PF03466">
    <property type="entry name" value="LysR_substrate"/>
    <property type="match status" value="1"/>
</dbReference>
<gene>
    <name evidence="6" type="ORF">ACFOD3_26525</name>
</gene>
<evidence type="ECO:0000256" key="1">
    <source>
        <dbReference type="ARBA" id="ARBA00009437"/>
    </source>
</evidence>
<comment type="caution">
    <text evidence="6">The sequence shown here is derived from an EMBL/GenBank/DDBJ whole genome shotgun (WGS) entry which is preliminary data.</text>
</comment>
<evidence type="ECO:0000256" key="4">
    <source>
        <dbReference type="ARBA" id="ARBA00023163"/>
    </source>
</evidence>
<dbReference type="PANTHER" id="PTHR30118">
    <property type="entry name" value="HTH-TYPE TRANSCRIPTIONAL REGULATOR LEUO-RELATED"/>
    <property type="match status" value="1"/>
</dbReference>
<dbReference type="Proteomes" id="UP001595420">
    <property type="component" value="Unassembled WGS sequence"/>
</dbReference>
<dbReference type="InterPro" id="IPR050389">
    <property type="entry name" value="LysR-type_TF"/>
</dbReference>
<reference evidence="7" key="1">
    <citation type="journal article" date="2019" name="Int. J. Syst. Evol. Microbiol.">
        <title>The Global Catalogue of Microorganisms (GCM) 10K type strain sequencing project: providing services to taxonomists for standard genome sequencing and annotation.</title>
        <authorList>
            <consortium name="The Broad Institute Genomics Platform"/>
            <consortium name="The Broad Institute Genome Sequencing Center for Infectious Disease"/>
            <person name="Wu L."/>
            <person name="Ma J."/>
        </authorList>
    </citation>
    <scope>NUCLEOTIDE SEQUENCE [LARGE SCALE GENOMIC DNA]</scope>
    <source>
        <strain evidence="7">CGMCC 1.16855</strain>
    </source>
</reference>
<dbReference type="Pfam" id="PF00126">
    <property type="entry name" value="HTH_1"/>
    <property type="match status" value="1"/>
</dbReference>
<dbReference type="PANTHER" id="PTHR30118:SF15">
    <property type="entry name" value="TRANSCRIPTIONAL REGULATORY PROTEIN"/>
    <property type="match status" value="1"/>
</dbReference>
<dbReference type="EMBL" id="JBHRSB010000011">
    <property type="protein sequence ID" value="MFC3003478.1"/>
    <property type="molecule type" value="Genomic_DNA"/>
</dbReference>
<dbReference type="PROSITE" id="PS50931">
    <property type="entry name" value="HTH_LYSR"/>
    <property type="match status" value="1"/>
</dbReference>
<keyword evidence="7" id="KW-1185">Reference proteome</keyword>